<feature type="compositionally biased region" description="Basic and acidic residues" evidence="2">
    <location>
        <begin position="577"/>
        <end position="596"/>
    </location>
</feature>
<feature type="region of interest" description="Disordered" evidence="2">
    <location>
        <begin position="49"/>
        <end position="172"/>
    </location>
</feature>
<dbReference type="AlphaFoldDB" id="A0AA38RHY0"/>
<evidence type="ECO:0000313" key="5">
    <source>
        <dbReference type="Proteomes" id="UP001174694"/>
    </source>
</evidence>
<name>A0AA38RHY0_9PEZI</name>
<accession>A0AA38RHY0</accession>
<organism evidence="4 5">
    <name type="scientific">Pleurostoma richardsiae</name>
    <dbReference type="NCBI Taxonomy" id="41990"/>
    <lineage>
        <taxon>Eukaryota</taxon>
        <taxon>Fungi</taxon>
        <taxon>Dikarya</taxon>
        <taxon>Ascomycota</taxon>
        <taxon>Pezizomycotina</taxon>
        <taxon>Sordariomycetes</taxon>
        <taxon>Sordariomycetidae</taxon>
        <taxon>Calosphaeriales</taxon>
        <taxon>Pleurostomataceae</taxon>
        <taxon>Pleurostoma</taxon>
    </lineage>
</organism>
<dbReference type="EMBL" id="JANBVO010000013">
    <property type="protein sequence ID" value="KAJ9148420.1"/>
    <property type="molecule type" value="Genomic_DNA"/>
</dbReference>
<feature type="region of interest" description="Disordered" evidence="2">
    <location>
        <begin position="570"/>
        <end position="645"/>
    </location>
</feature>
<reference evidence="4" key="1">
    <citation type="submission" date="2022-07" db="EMBL/GenBank/DDBJ databases">
        <title>Fungi with potential for degradation of polypropylene.</title>
        <authorList>
            <person name="Gostincar C."/>
        </authorList>
    </citation>
    <scope>NUCLEOTIDE SEQUENCE</scope>
    <source>
        <strain evidence="4">EXF-13308</strain>
    </source>
</reference>
<dbReference type="Gene3D" id="1.20.5.1700">
    <property type="match status" value="1"/>
</dbReference>
<dbReference type="Pfam" id="PF11500">
    <property type="entry name" value="Cut12"/>
    <property type="match status" value="1"/>
</dbReference>
<sequence>MLGWVLKKSLEGATGAPGDTINADDTQLEQPDTPAPVFAARAFKHALFGTPAPKAEQPNDSKDATILTKNSNPIDTASKDLMSPSKPPGILLTPGTGTTRRKRVSFGRDVMDNGVKQDDSVVDEKSGFRPRPRPLTKLSEALENSRKGKKSISLTTNLKKTQSEAKDPEDAWEEIDELDRDPDITVDLNEPHSQSGKYWKSEFQKYHEEAKAEMEKLVKYKQLAKSFAKKKDAEALELSQKLKEEQEKVAQMEGKIAELANRMASKRITDGDQDDQEIMDSLARQTALAIQYKDQVKELEALLGDRYHESDEKGRRRRQATSPRTTKTLLETQRELRNAREQVKELGDLRQEVRRLTADLASAEKREFKLDTENKRLATAMSRGPSEAEDLERRLKRAEEEIRRKDNQYNKLKETYDTLKENAKARYAEARDVLQRKNEEISELKKQLRILKAGETEALKEDIKSMSAGQHELDPWAKKLADLQVKLKAEQDARHREREDASITINRLEKESRNVAQPDKRKVLASRKARTWEAASTSSALATRTTYDKVNIDDGDLGFDAGATYKVMSSDSTNARLPDRTRSARVHTERTREGTRKASRVPEVQAALDALRPSSSESDGPKIDLVQGRFKKLGGPDPNSSTVWTMNTSRTTLPADRRAAAIARLEQKKAERRKVQESSLYDKENVQP</sequence>
<gene>
    <name evidence="4" type="ORF">NKR23_g5067</name>
</gene>
<feature type="domain" description="Spindle pole body-associated protein cut12" evidence="3">
    <location>
        <begin position="133"/>
        <end position="269"/>
    </location>
</feature>
<feature type="region of interest" description="Disordered" evidence="2">
    <location>
        <begin position="304"/>
        <end position="332"/>
    </location>
</feature>
<comment type="caution">
    <text evidence="4">The sequence shown here is derived from an EMBL/GenBank/DDBJ whole genome shotgun (WGS) entry which is preliminary data.</text>
</comment>
<keyword evidence="5" id="KW-1185">Reference proteome</keyword>
<feature type="compositionally biased region" description="Basic and acidic residues" evidence="2">
    <location>
        <begin position="304"/>
        <end position="314"/>
    </location>
</feature>
<feature type="coiled-coil region" evidence="1">
    <location>
        <begin position="228"/>
        <end position="302"/>
    </location>
</feature>
<dbReference type="Proteomes" id="UP001174694">
    <property type="component" value="Unassembled WGS sequence"/>
</dbReference>
<feature type="compositionally biased region" description="Basic and acidic residues" evidence="2">
    <location>
        <begin position="109"/>
        <end position="127"/>
    </location>
</feature>
<protein>
    <submittedName>
        <fullName evidence="4">Urease</fullName>
    </submittedName>
</protein>
<keyword evidence="1" id="KW-0175">Coiled coil</keyword>
<feature type="compositionally biased region" description="Polar residues" evidence="2">
    <location>
        <begin position="320"/>
        <end position="331"/>
    </location>
</feature>
<dbReference type="InterPro" id="IPR021589">
    <property type="entry name" value="Cut12"/>
</dbReference>
<proteinExistence type="predicted"/>
<evidence type="ECO:0000313" key="4">
    <source>
        <dbReference type="EMBL" id="KAJ9148420.1"/>
    </source>
</evidence>
<evidence type="ECO:0000256" key="2">
    <source>
        <dbReference type="SAM" id="MobiDB-lite"/>
    </source>
</evidence>
<feature type="region of interest" description="Disordered" evidence="2">
    <location>
        <begin position="665"/>
        <end position="688"/>
    </location>
</feature>
<evidence type="ECO:0000256" key="1">
    <source>
        <dbReference type="SAM" id="Coils"/>
    </source>
</evidence>
<evidence type="ECO:0000259" key="3">
    <source>
        <dbReference type="Pfam" id="PF11500"/>
    </source>
</evidence>
<feature type="compositionally biased region" description="Low complexity" evidence="2">
    <location>
        <begin position="88"/>
        <end position="98"/>
    </location>
</feature>